<keyword evidence="2" id="KW-1185">Reference proteome</keyword>
<proteinExistence type="predicted"/>
<dbReference type="EMBL" id="CALNXK010000073">
    <property type="protein sequence ID" value="CAH3144162.1"/>
    <property type="molecule type" value="Genomic_DNA"/>
</dbReference>
<protein>
    <submittedName>
        <fullName evidence="1">Uncharacterized protein</fullName>
    </submittedName>
</protein>
<gene>
    <name evidence="1" type="ORF">PLOB_00043964</name>
</gene>
<reference evidence="1 2" key="1">
    <citation type="submission" date="2022-05" db="EMBL/GenBank/DDBJ databases">
        <authorList>
            <consortium name="Genoscope - CEA"/>
            <person name="William W."/>
        </authorList>
    </citation>
    <scope>NUCLEOTIDE SEQUENCE [LARGE SCALE GENOMIC DNA]</scope>
</reference>
<sequence length="200" mass="21710">ETWKAVGCYQNAGRALADILRGVNGKGTVSKKLNVCRKTADAKGITVFGLDDKQCWTGQNAADTFNKYGNSGQCYTNKGGKSMGYFASESMSVYKKNDKGAWEKIGCYSNKSPTNALPDSFGDIKIGSDPDTSYDFCKGKAESLGYKIFGVDDKNCLYGDNAAMNYNKYGTSKLCVFSKAKTGHATGKSSYGNMFVYKQE</sequence>
<organism evidence="1 2">
    <name type="scientific">Porites lobata</name>
    <dbReference type="NCBI Taxonomy" id="104759"/>
    <lineage>
        <taxon>Eukaryota</taxon>
        <taxon>Metazoa</taxon>
        <taxon>Cnidaria</taxon>
        <taxon>Anthozoa</taxon>
        <taxon>Hexacorallia</taxon>
        <taxon>Scleractinia</taxon>
        <taxon>Fungiina</taxon>
        <taxon>Poritidae</taxon>
        <taxon>Porites</taxon>
    </lineage>
</organism>
<accession>A0ABN8PIQ8</accession>
<dbReference type="Proteomes" id="UP001159405">
    <property type="component" value="Unassembled WGS sequence"/>
</dbReference>
<evidence type="ECO:0000313" key="2">
    <source>
        <dbReference type="Proteomes" id="UP001159405"/>
    </source>
</evidence>
<evidence type="ECO:0000313" key="1">
    <source>
        <dbReference type="EMBL" id="CAH3144162.1"/>
    </source>
</evidence>
<name>A0ABN8PIQ8_9CNID</name>
<feature type="non-terminal residue" evidence="1">
    <location>
        <position position="1"/>
    </location>
</feature>
<comment type="caution">
    <text evidence="1">The sequence shown here is derived from an EMBL/GenBank/DDBJ whole genome shotgun (WGS) entry which is preliminary data.</text>
</comment>